<evidence type="ECO:0000256" key="3">
    <source>
        <dbReference type="ARBA" id="ARBA00004300"/>
    </source>
</evidence>
<keyword evidence="14" id="KW-0131">Cell cycle</keyword>
<dbReference type="Pfam" id="PF05439">
    <property type="entry name" value="JTB"/>
    <property type="match status" value="1"/>
</dbReference>
<evidence type="ECO:0000256" key="20">
    <source>
        <dbReference type="SAM" id="Phobius"/>
    </source>
</evidence>
<keyword evidence="6" id="KW-0132">Cell division</keyword>
<dbReference type="PANTHER" id="PTHR13041:SF3">
    <property type="entry name" value="PROTEIN JTB"/>
    <property type="match status" value="1"/>
</dbReference>
<dbReference type="GO" id="GO:0016020">
    <property type="term" value="C:membrane"/>
    <property type="evidence" value="ECO:0007669"/>
    <property type="project" value="UniProtKB-SubCell"/>
</dbReference>
<dbReference type="GO" id="GO:0030496">
    <property type="term" value="C:midbody"/>
    <property type="evidence" value="ECO:0007669"/>
    <property type="project" value="TreeGrafter"/>
</dbReference>
<reference evidence="21" key="1">
    <citation type="journal article" date="2014" name="Nature">
        <title>Elephant shark genome provides unique insights into gnathostome evolution.</title>
        <authorList>
            <consortium name="International Elephant Shark Genome Sequencing Consortium"/>
            <person name="Venkatesh B."/>
            <person name="Lee A.P."/>
            <person name="Ravi V."/>
            <person name="Maurya A.K."/>
            <person name="Lian M.M."/>
            <person name="Swann J.B."/>
            <person name="Ohta Y."/>
            <person name="Flajnik M.F."/>
            <person name="Sutoh Y."/>
            <person name="Kasahara M."/>
            <person name="Hoon S."/>
            <person name="Gangu V."/>
            <person name="Roy S.W."/>
            <person name="Irimia M."/>
            <person name="Korzh V."/>
            <person name="Kondrychyn I."/>
            <person name="Lim Z.W."/>
            <person name="Tay B.H."/>
            <person name="Tohari S."/>
            <person name="Kong K.W."/>
            <person name="Ho S."/>
            <person name="Lorente-Galdos B."/>
            <person name="Quilez J."/>
            <person name="Marques-Bonet T."/>
            <person name="Raney B.J."/>
            <person name="Ingham P.W."/>
            <person name="Tay A."/>
            <person name="Hillier L.W."/>
            <person name="Minx P."/>
            <person name="Boehm T."/>
            <person name="Wilson R.K."/>
            <person name="Brenner S."/>
            <person name="Warren W.C."/>
        </authorList>
    </citation>
    <scope>NUCLEOTIDE SEQUENCE</scope>
    <source>
        <tissue evidence="21">Heart</tissue>
    </source>
</reference>
<feature type="transmembrane region" description="Helical" evidence="20">
    <location>
        <begin position="117"/>
        <end position="138"/>
    </location>
</feature>
<evidence type="ECO:0000256" key="4">
    <source>
        <dbReference type="ARBA" id="ARBA00004479"/>
    </source>
</evidence>
<evidence type="ECO:0000256" key="2">
    <source>
        <dbReference type="ARBA" id="ARBA00004186"/>
    </source>
</evidence>
<evidence type="ECO:0000256" key="1">
    <source>
        <dbReference type="ARBA" id="ARBA00004173"/>
    </source>
</evidence>
<keyword evidence="9" id="KW-0498">Mitosis</keyword>
<keyword evidence="8" id="KW-0732">Signal</keyword>
<name>V9LC94_CALMI</name>
<evidence type="ECO:0000256" key="10">
    <source>
        <dbReference type="ARBA" id="ARBA00022989"/>
    </source>
</evidence>
<dbReference type="AlphaFoldDB" id="V9LC94"/>
<evidence type="ECO:0000256" key="11">
    <source>
        <dbReference type="ARBA" id="ARBA00023128"/>
    </source>
</evidence>
<dbReference type="PANTHER" id="PTHR13041">
    <property type="entry name" value="JTB PROTEIN-RELATED"/>
    <property type="match status" value="1"/>
</dbReference>
<organism evidence="21">
    <name type="scientific">Callorhinchus milii</name>
    <name type="common">Ghost shark</name>
    <dbReference type="NCBI Taxonomy" id="7868"/>
    <lineage>
        <taxon>Eukaryota</taxon>
        <taxon>Metazoa</taxon>
        <taxon>Chordata</taxon>
        <taxon>Craniata</taxon>
        <taxon>Vertebrata</taxon>
        <taxon>Chondrichthyes</taxon>
        <taxon>Holocephali</taxon>
        <taxon>Chimaeriformes</taxon>
        <taxon>Callorhinchidae</taxon>
        <taxon>Callorhinchus</taxon>
    </lineage>
</organism>
<dbReference type="GO" id="GO:0000281">
    <property type="term" value="P:mitotic cytokinesis"/>
    <property type="evidence" value="ECO:0007669"/>
    <property type="project" value="TreeGrafter"/>
</dbReference>
<comment type="subcellular location">
    <subcellularLocation>
        <location evidence="3">Cytoplasm</location>
        <location evidence="3">Cytoskeleton</location>
        <location evidence="3">Microtubule organizing center</location>
        <location evidence="3">Centrosome</location>
    </subcellularLocation>
    <subcellularLocation>
        <location evidence="2">Cytoplasm</location>
        <location evidence="2">Cytoskeleton</location>
        <location evidence="2">Spindle</location>
    </subcellularLocation>
    <subcellularLocation>
        <location evidence="4">Membrane</location>
        <topology evidence="4">Single-pass type I membrane protein</topology>
    </subcellularLocation>
    <subcellularLocation>
        <location evidence="1">Mitochondrion</location>
    </subcellularLocation>
</comment>
<dbReference type="FunFam" id="3.30.720.220:FF:000001">
    <property type="entry name" value="Jumping translocation breakpoint"/>
    <property type="match status" value="1"/>
</dbReference>
<dbReference type="InterPro" id="IPR008657">
    <property type="entry name" value="JTB"/>
</dbReference>
<evidence type="ECO:0000256" key="17">
    <source>
        <dbReference type="ARBA" id="ARBA00063184"/>
    </source>
</evidence>
<evidence type="ECO:0000256" key="16">
    <source>
        <dbReference type="ARBA" id="ARBA00060886"/>
    </source>
</evidence>
<keyword evidence="10 20" id="KW-1133">Transmembrane helix</keyword>
<comment type="similarity">
    <text evidence="16">Belongs to the JTB family.</text>
</comment>
<dbReference type="GO" id="GO:0005813">
    <property type="term" value="C:centrosome"/>
    <property type="evidence" value="ECO:0007669"/>
    <property type="project" value="UniProtKB-SubCell"/>
</dbReference>
<protein>
    <recommendedName>
        <fullName evidence="18">Protein JTB</fullName>
    </recommendedName>
</protein>
<keyword evidence="12 20" id="KW-0472">Membrane</keyword>
<keyword evidence="13" id="KW-0206">Cytoskeleton</keyword>
<evidence type="ECO:0000313" key="21">
    <source>
        <dbReference type="EMBL" id="AFP10270.1"/>
    </source>
</evidence>
<evidence type="ECO:0000256" key="19">
    <source>
        <dbReference type="SAM" id="MobiDB-lite"/>
    </source>
</evidence>
<evidence type="ECO:0000256" key="6">
    <source>
        <dbReference type="ARBA" id="ARBA00022618"/>
    </source>
</evidence>
<sequence length="158" mass="17439">MLTSGRPEPGPGSVGSRRELGMNLPHNKPGHSLLLPLMLVIANLSLCTSSSVSPAEVLPCWQVEQFVVGEECKLCTPFQSKTQDECLTTGFVERITCPESKREVYKSCRSALMEETLFWQFEGVVAGVSVIFAAVVVLRQRSLDRLASEKVRKQIESI</sequence>
<feature type="region of interest" description="Disordered" evidence="19">
    <location>
        <begin position="1"/>
        <end position="22"/>
    </location>
</feature>
<dbReference type="EMBL" id="JW877753">
    <property type="protein sequence ID" value="AFP10270.1"/>
    <property type="molecule type" value="mRNA"/>
</dbReference>
<evidence type="ECO:0000256" key="13">
    <source>
        <dbReference type="ARBA" id="ARBA00023212"/>
    </source>
</evidence>
<accession>V9LC94</accession>
<evidence type="ECO:0000256" key="7">
    <source>
        <dbReference type="ARBA" id="ARBA00022692"/>
    </source>
</evidence>
<evidence type="ECO:0000256" key="14">
    <source>
        <dbReference type="ARBA" id="ARBA00023306"/>
    </source>
</evidence>
<keyword evidence="7 20" id="KW-0812">Transmembrane</keyword>
<evidence type="ECO:0000256" key="15">
    <source>
        <dbReference type="ARBA" id="ARBA00058368"/>
    </source>
</evidence>
<dbReference type="GO" id="GO:0005819">
    <property type="term" value="C:spindle"/>
    <property type="evidence" value="ECO:0007669"/>
    <property type="project" value="UniProtKB-SubCell"/>
</dbReference>
<proteinExistence type="evidence at transcript level"/>
<evidence type="ECO:0000256" key="8">
    <source>
        <dbReference type="ARBA" id="ARBA00022729"/>
    </source>
</evidence>
<keyword evidence="5" id="KW-0963">Cytoplasm</keyword>
<dbReference type="GO" id="GO:0005739">
    <property type="term" value="C:mitochondrion"/>
    <property type="evidence" value="ECO:0007669"/>
    <property type="project" value="UniProtKB-SubCell"/>
</dbReference>
<evidence type="ECO:0000256" key="18">
    <source>
        <dbReference type="ARBA" id="ARBA00068227"/>
    </source>
</evidence>
<comment type="function">
    <text evidence="15">Required for normal cytokinesis during mitosis. Plays a role in the regulation of cell proliferation. May be a component of the chromosomal passenger complex (CPC), a complex that acts as a key regulator of mitosis. The CPC complex has essential functions at the centromere in ensuring correct chromosome alignment and segregation and is required for chromatin-induced microtubule stabilization and spindle assembly. Increases AURKB activity. Inhibits apoptosis induced by TGFB1. Overexpression induces swelling of mitochondria and reduces mitochondrial membrane potential.</text>
</comment>
<dbReference type="Gene3D" id="3.30.720.220">
    <property type="match status" value="1"/>
</dbReference>
<evidence type="ECO:0000256" key="9">
    <source>
        <dbReference type="ARBA" id="ARBA00022776"/>
    </source>
</evidence>
<comment type="subunit">
    <text evidence="17">Interacts with AURKA, AURKB, BIRC5 and INCENP. May be a component of the CPC at least composed of BIRC5/survivin, CDCA8/borealin, INCENP and AURKB/Aurora-B.</text>
</comment>
<keyword evidence="11" id="KW-0496">Mitochondrion</keyword>
<evidence type="ECO:0000256" key="12">
    <source>
        <dbReference type="ARBA" id="ARBA00023136"/>
    </source>
</evidence>
<evidence type="ECO:0000256" key="5">
    <source>
        <dbReference type="ARBA" id="ARBA00022490"/>
    </source>
</evidence>